<comment type="subcellular location">
    <subcellularLocation>
        <location evidence="1">Plastid</location>
        <location evidence="1">Chloroplast membrane</location>
        <topology evidence="1">Multi-pass membrane protein</topology>
    </subcellularLocation>
</comment>
<organism evidence="5 6">
    <name type="scientific">Citrus x changshan-huyou</name>
    <dbReference type="NCBI Taxonomy" id="2935761"/>
    <lineage>
        <taxon>Eukaryota</taxon>
        <taxon>Viridiplantae</taxon>
        <taxon>Streptophyta</taxon>
        <taxon>Embryophyta</taxon>
        <taxon>Tracheophyta</taxon>
        <taxon>Spermatophyta</taxon>
        <taxon>Magnoliopsida</taxon>
        <taxon>eudicotyledons</taxon>
        <taxon>Gunneridae</taxon>
        <taxon>Pentapetalae</taxon>
        <taxon>rosids</taxon>
        <taxon>malvids</taxon>
        <taxon>Sapindales</taxon>
        <taxon>Rutaceae</taxon>
        <taxon>Aurantioideae</taxon>
        <taxon>Citrus</taxon>
    </lineage>
</organism>
<dbReference type="AlphaFoldDB" id="A0AAP0QE02"/>
<comment type="caution">
    <text evidence="5">The sequence shown here is derived from an EMBL/GenBank/DDBJ whole genome shotgun (WGS) entry which is preliminary data.</text>
</comment>
<evidence type="ECO:0000256" key="4">
    <source>
        <dbReference type="SAM" id="MobiDB-lite"/>
    </source>
</evidence>
<comment type="similarity">
    <text evidence="2">Belongs to the UbiA prenyltransferase family.</text>
</comment>
<dbReference type="Proteomes" id="UP001428341">
    <property type="component" value="Unassembled WGS sequence"/>
</dbReference>
<name>A0AAP0QE02_9ROSI</name>
<gene>
    <name evidence="5" type="ORF">WN944_019426</name>
</gene>
<dbReference type="PANTHER" id="PTHR43009">
    <property type="entry name" value="HOMOGENTISATE SOLANESYLTRANSFERASE, CHLOROPLASTIC"/>
    <property type="match status" value="1"/>
</dbReference>
<evidence type="ECO:0000256" key="1">
    <source>
        <dbReference type="ARBA" id="ARBA00004508"/>
    </source>
</evidence>
<sequence>MIIKRNKVNFVKKMKIIERKISFKRIEPWIPQARAATKRGFLDRTSSNQTRLPRSHEQQPNASSSSSQTRSRSMHEQKFQQLPRSRAVPATRRGLDRRTSRSSSSFLDREQFQQLPAARAVPAPFGSASSSGNFRQREQFPANRVSVCLLKDLSKIWEQCVCVACSCVLRLIATTSNSLLPVEKLADLTPTFFIGLLKPLVPLLLMHIYGAAVNQVADVEIDKARVLLLL</sequence>
<feature type="compositionally biased region" description="Polar residues" evidence="4">
    <location>
        <begin position="44"/>
        <end position="62"/>
    </location>
</feature>
<evidence type="ECO:0000256" key="2">
    <source>
        <dbReference type="ARBA" id="ARBA00005985"/>
    </source>
</evidence>
<reference evidence="5 6" key="1">
    <citation type="submission" date="2024-05" db="EMBL/GenBank/DDBJ databases">
        <title>Haplotype-resolved chromosome-level genome assembly of Huyou (Citrus changshanensis).</title>
        <authorList>
            <person name="Miao C."/>
            <person name="Chen W."/>
            <person name="Wu Y."/>
            <person name="Wang L."/>
            <person name="Zhao S."/>
            <person name="Grierson D."/>
            <person name="Xu C."/>
            <person name="Chen K."/>
        </authorList>
    </citation>
    <scope>NUCLEOTIDE SEQUENCE [LARGE SCALE GENOMIC DNA]</scope>
    <source>
        <strain evidence="5">01-14</strain>
        <tissue evidence="5">Leaf</tissue>
    </source>
</reference>
<dbReference type="PANTHER" id="PTHR43009:SF7">
    <property type="entry name" value="HOMOGENTISATE GERANYLGERANYLTRANSFERASE, CHLOROPLASTIC"/>
    <property type="match status" value="1"/>
</dbReference>
<feature type="region of interest" description="Disordered" evidence="4">
    <location>
        <begin position="37"/>
        <end position="109"/>
    </location>
</feature>
<protein>
    <submittedName>
        <fullName evidence="5">Uncharacterized protein</fullName>
    </submittedName>
</protein>
<evidence type="ECO:0000313" key="5">
    <source>
        <dbReference type="EMBL" id="KAK9188027.1"/>
    </source>
</evidence>
<evidence type="ECO:0000256" key="3">
    <source>
        <dbReference type="ARBA" id="ARBA00022679"/>
    </source>
</evidence>
<dbReference type="GO" id="GO:0016740">
    <property type="term" value="F:transferase activity"/>
    <property type="evidence" value="ECO:0007669"/>
    <property type="project" value="UniProtKB-KW"/>
</dbReference>
<accession>A0AAP0QE02</accession>
<proteinExistence type="inferred from homology"/>
<keyword evidence="3" id="KW-0808">Transferase</keyword>
<keyword evidence="6" id="KW-1185">Reference proteome</keyword>
<evidence type="ECO:0000313" key="6">
    <source>
        <dbReference type="Proteomes" id="UP001428341"/>
    </source>
</evidence>
<dbReference type="EMBL" id="JBCGBO010000007">
    <property type="protein sequence ID" value="KAK9188027.1"/>
    <property type="molecule type" value="Genomic_DNA"/>
</dbReference>